<dbReference type="GO" id="GO:0032259">
    <property type="term" value="P:methylation"/>
    <property type="evidence" value="ECO:0007669"/>
    <property type="project" value="UniProtKB-KW"/>
</dbReference>
<dbReference type="PIRSF" id="PIRSF005739">
    <property type="entry name" value="O-mtase"/>
    <property type="match status" value="1"/>
</dbReference>
<gene>
    <name evidence="7" type="ORF">BJ982_007096</name>
</gene>
<dbReference type="Pfam" id="PF08100">
    <property type="entry name" value="Dimerisation"/>
    <property type="match status" value="1"/>
</dbReference>
<dbReference type="InterPro" id="IPR029063">
    <property type="entry name" value="SAM-dependent_MTases_sf"/>
</dbReference>
<dbReference type="Gene3D" id="1.10.10.10">
    <property type="entry name" value="Winged helix-like DNA-binding domain superfamily/Winged helix DNA-binding domain"/>
    <property type="match status" value="1"/>
</dbReference>
<dbReference type="GO" id="GO:0008171">
    <property type="term" value="F:O-methyltransferase activity"/>
    <property type="evidence" value="ECO:0007669"/>
    <property type="project" value="InterPro"/>
</dbReference>
<dbReference type="SUPFAM" id="SSF46785">
    <property type="entry name" value="Winged helix' DNA-binding domain"/>
    <property type="match status" value="1"/>
</dbReference>
<dbReference type="InterPro" id="IPR001077">
    <property type="entry name" value="COMT_C"/>
</dbReference>
<evidence type="ECO:0000313" key="7">
    <source>
        <dbReference type="EMBL" id="MBB4705552.1"/>
    </source>
</evidence>
<evidence type="ECO:0000256" key="2">
    <source>
        <dbReference type="ARBA" id="ARBA00022679"/>
    </source>
</evidence>
<dbReference type="SUPFAM" id="SSF53335">
    <property type="entry name" value="S-adenosyl-L-methionine-dependent methyltransferases"/>
    <property type="match status" value="1"/>
</dbReference>
<keyword evidence="1" id="KW-0489">Methyltransferase</keyword>
<protein>
    <recommendedName>
        <fullName evidence="9">Hydroxyneurosporene methyltransferase</fullName>
    </recommendedName>
</protein>
<dbReference type="InterPro" id="IPR012967">
    <property type="entry name" value="COMT_dimerisation"/>
</dbReference>
<dbReference type="Proteomes" id="UP000542210">
    <property type="component" value="Unassembled WGS sequence"/>
</dbReference>
<keyword evidence="8" id="KW-1185">Reference proteome</keyword>
<dbReference type="RefSeq" id="WP_184887346.1">
    <property type="nucleotide sequence ID" value="NZ_BOOV01000003.1"/>
</dbReference>
<evidence type="ECO:0000256" key="1">
    <source>
        <dbReference type="ARBA" id="ARBA00022603"/>
    </source>
</evidence>
<name>A0A7W7DEY2_9ACTN</name>
<evidence type="ECO:0000313" key="8">
    <source>
        <dbReference type="Proteomes" id="UP000542210"/>
    </source>
</evidence>
<proteinExistence type="predicted"/>
<keyword evidence="3" id="KW-0949">S-adenosyl-L-methionine</keyword>
<feature type="active site" description="Proton acceptor" evidence="4">
    <location>
        <position position="244"/>
    </location>
</feature>
<dbReference type="Pfam" id="PF00891">
    <property type="entry name" value="Methyltransf_2"/>
    <property type="match status" value="1"/>
</dbReference>
<evidence type="ECO:0000259" key="6">
    <source>
        <dbReference type="Pfam" id="PF08100"/>
    </source>
</evidence>
<dbReference type="AlphaFoldDB" id="A0A7W7DEY2"/>
<dbReference type="PANTHER" id="PTHR43712">
    <property type="entry name" value="PUTATIVE (AFU_ORTHOLOGUE AFUA_4G14580)-RELATED"/>
    <property type="match status" value="1"/>
</dbReference>
<evidence type="ECO:0008006" key="9">
    <source>
        <dbReference type="Google" id="ProtNLM"/>
    </source>
</evidence>
<feature type="domain" description="O-methyltransferase dimerisation" evidence="6">
    <location>
        <begin position="12"/>
        <end position="85"/>
    </location>
</feature>
<reference evidence="7 8" key="1">
    <citation type="submission" date="2020-08" db="EMBL/GenBank/DDBJ databases">
        <title>Sequencing the genomes of 1000 actinobacteria strains.</title>
        <authorList>
            <person name="Klenk H.-P."/>
        </authorList>
    </citation>
    <scope>NUCLEOTIDE SEQUENCE [LARGE SCALE GENOMIC DNA]</scope>
    <source>
        <strain evidence="7 8">DSM 45784</strain>
    </source>
</reference>
<sequence length="335" mass="35758">MTEPTSVIQQIIAGGWRLSALKTFVELDCARHLAEGPLPVPELAARVGAHAPSLGRVLRTLGGVGVVKAAGSDAYALTDAGALLIEGAEGSMRSALLSNMNPVLASATNELLTETVRTGRSAFKERHGVLYDYLSENPELGLIFNDFMTNRALPMARGVTERYDFSGIGTLADVGGGRGHFLAAVLRANPGLRGLLLELPHVLPDARAAFEEWGLSGRCEFVAGDFFSAVPEGADAYMLGSVVHNWDDSDALRILTTVRAAMPDHGRLLLVEIVVPDDDTPHYGKDLDIRMMGLFGQGRERSRSEHGALLEKAGMAITDVVPLPVDASLIEARPV</sequence>
<accession>A0A7W7DEY2</accession>
<dbReference type="Gene3D" id="1.10.287.1350">
    <property type="match status" value="1"/>
</dbReference>
<dbReference type="EMBL" id="JACHND010000001">
    <property type="protein sequence ID" value="MBB4705552.1"/>
    <property type="molecule type" value="Genomic_DNA"/>
</dbReference>
<evidence type="ECO:0000259" key="5">
    <source>
        <dbReference type="Pfam" id="PF00891"/>
    </source>
</evidence>
<keyword evidence="2" id="KW-0808">Transferase</keyword>
<evidence type="ECO:0000256" key="4">
    <source>
        <dbReference type="PIRSR" id="PIRSR005739-1"/>
    </source>
</evidence>
<comment type="caution">
    <text evidence="7">The sequence shown here is derived from an EMBL/GenBank/DDBJ whole genome shotgun (WGS) entry which is preliminary data.</text>
</comment>
<dbReference type="PANTHER" id="PTHR43712:SF2">
    <property type="entry name" value="O-METHYLTRANSFERASE CICE"/>
    <property type="match status" value="1"/>
</dbReference>
<dbReference type="InterPro" id="IPR036390">
    <property type="entry name" value="WH_DNA-bd_sf"/>
</dbReference>
<dbReference type="InterPro" id="IPR016461">
    <property type="entry name" value="COMT-like"/>
</dbReference>
<feature type="domain" description="O-methyltransferase C-terminal" evidence="5">
    <location>
        <begin position="112"/>
        <end position="315"/>
    </location>
</feature>
<dbReference type="GO" id="GO:0046983">
    <property type="term" value="F:protein dimerization activity"/>
    <property type="evidence" value="ECO:0007669"/>
    <property type="project" value="InterPro"/>
</dbReference>
<dbReference type="InterPro" id="IPR036388">
    <property type="entry name" value="WH-like_DNA-bd_sf"/>
</dbReference>
<evidence type="ECO:0000256" key="3">
    <source>
        <dbReference type="ARBA" id="ARBA00022691"/>
    </source>
</evidence>
<organism evidence="7 8">
    <name type="scientific">Sphaerisporangium siamense</name>
    <dbReference type="NCBI Taxonomy" id="795645"/>
    <lineage>
        <taxon>Bacteria</taxon>
        <taxon>Bacillati</taxon>
        <taxon>Actinomycetota</taxon>
        <taxon>Actinomycetes</taxon>
        <taxon>Streptosporangiales</taxon>
        <taxon>Streptosporangiaceae</taxon>
        <taxon>Sphaerisporangium</taxon>
    </lineage>
</organism>
<dbReference type="Gene3D" id="3.40.50.150">
    <property type="entry name" value="Vaccinia Virus protein VP39"/>
    <property type="match status" value="1"/>
</dbReference>
<dbReference type="PROSITE" id="PS51683">
    <property type="entry name" value="SAM_OMT_II"/>
    <property type="match status" value="1"/>
</dbReference>